<evidence type="ECO:0000256" key="2">
    <source>
        <dbReference type="ARBA" id="ARBA00022589"/>
    </source>
</evidence>
<organism evidence="4 5">
    <name type="scientific">Turnera subulata</name>
    <dbReference type="NCBI Taxonomy" id="218843"/>
    <lineage>
        <taxon>Eukaryota</taxon>
        <taxon>Viridiplantae</taxon>
        <taxon>Streptophyta</taxon>
        <taxon>Embryophyta</taxon>
        <taxon>Tracheophyta</taxon>
        <taxon>Spermatophyta</taxon>
        <taxon>Magnoliopsida</taxon>
        <taxon>eudicotyledons</taxon>
        <taxon>Gunneridae</taxon>
        <taxon>Pentapetalae</taxon>
        <taxon>rosids</taxon>
        <taxon>fabids</taxon>
        <taxon>Malpighiales</taxon>
        <taxon>Passifloraceae</taxon>
        <taxon>Turnera</taxon>
    </lineage>
</organism>
<dbReference type="OrthoDB" id="1879545at2759"/>
<keyword evidence="2" id="KW-0017">Alkaloid metabolism</keyword>
<dbReference type="GO" id="GO:0009738">
    <property type="term" value="P:abscisic acid-activated signaling pathway"/>
    <property type="evidence" value="ECO:0007669"/>
    <property type="project" value="TreeGrafter"/>
</dbReference>
<sequence length="158" mass="17328">MKGHLSQDTPLAVPASLVWDTYSSVELLRLITELLGDVLGTAEAIEGDGGVGTIVKATFPPGTPGSGYSKEIVRVLDHEKRLKESEIIEGWMKDFGFDQYICRFEVIEKDAESSILRSSIEYELDDSKKELASFATTQPLALIAETVGKYLAQNKSSQ</sequence>
<evidence type="ECO:0000259" key="3">
    <source>
        <dbReference type="Pfam" id="PF00407"/>
    </source>
</evidence>
<dbReference type="GO" id="GO:0005634">
    <property type="term" value="C:nucleus"/>
    <property type="evidence" value="ECO:0007669"/>
    <property type="project" value="TreeGrafter"/>
</dbReference>
<dbReference type="Gene3D" id="3.30.530.20">
    <property type="match status" value="1"/>
</dbReference>
<proteinExistence type="inferred from homology"/>
<dbReference type="AlphaFoldDB" id="A0A9Q0FAU9"/>
<dbReference type="GO" id="GO:0006952">
    <property type="term" value="P:defense response"/>
    <property type="evidence" value="ECO:0007669"/>
    <property type="project" value="InterPro"/>
</dbReference>
<evidence type="ECO:0000313" key="5">
    <source>
        <dbReference type="Proteomes" id="UP001141552"/>
    </source>
</evidence>
<dbReference type="GO" id="GO:0010427">
    <property type="term" value="F:abscisic acid binding"/>
    <property type="evidence" value="ECO:0007669"/>
    <property type="project" value="TreeGrafter"/>
</dbReference>
<dbReference type="GO" id="GO:0038023">
    <property type="term" value="F:signaling receptor activity"/>
    <property type="evidence" value="ECO:0007669"/>
    <property type="project" value="TreeGrafter"/>
</dbReference>
<dbReference type="Proteomes" id="UP001141552">
    <property type="component" value="Unassembled WGS sequence"/>
</dbReference>
<protein>
    <recommendedName>
        <fullName evidence="3">Bet v I/Major latex protein domain-containing protein</fullName>
    </recommendedName>
</protein>
<dbReference type="InterPro" id="IPR000916">
    <property type="entry name" value="Bet_v_I/MLP"/>
</dbReference>
<comment type="similarity">
    <text evidence="1">Belongs to the BetVI family.</text>
</comment>
<reference evidence="4" key="2">
    <citation type="journal article" date="2023" name="Plants (Basel)">
        <title>Annotation of the Turnera subulata (Passifloraceae) Draft Genome Reveals the S-Locus Evolved after the Divergence of Turneroideae from Passifloroideae in a Stepwise Manner.</title>
        <authorList>
            <person name="Henning P.M."/>
            <person name="Roalson E.H."/>
            <person name="Mir W."/>
            <person name="McCubbin A.G."/>
            <person name="Shore J.S."/>
        </authorList>
    </citation>
    <scope>NUCLEOTIDE SEQUENCE</scope>
    <source>
        <strain evidence="4">F60SS</strain>
    </source>
</reference>
<dbReference type="GO" id="GO:0009820">
    <property type="term" value="P:alkaloid metabolic process"/>
    <property type="evidence" value="ECO:0007669"/>
    <property type="project" value="UniProtKB-KW"/>
</dbReference>
<name>A0A9Q0FAU9_9ROSI</name>
<dbReference type="GO" id="GO:0004864">
    <property type="term" value="F:protein phosphatase inhibitor activity"/>
    <property type="evidence" value="ECO:0007669"/>
    <property type="project" value="TreeGrafter"/>
</dbReference>
<dbReference type="PANTHER" id="PTHR31213">
    <property type="entry name" value="OS08G0374000 PROTEIN-RELATED"/>
    <property type="match status" value="1"/>
</dbReference>
<dbReference type="InterPro" id="IPR023393">
    <property type="entry name" value="START-like_dom_sf"/>
</dbReference>
<dbReference type="Pfam" id="PF00407">
    <property type="entry name" value="Bet_v_1"/>
    <property type="match status" value="1"/>
</dbReference>
<comment type="caution">
    <text evidence="4">The sequence shown here is derived from an EMBL/GenBank/DDBJ whole genome shotgun (WGS) entry which is preliminary data.</text>
</comment>
<reference evidence="4" key="1">
    <citation type="submission" date="2022-02" db="EMBL/GenBank/DDBJ databases">
        <authorList>
            <person name="Henning P.M."/>
            <person name="McCubbin A.G."/>
            <person name="Shore J.S."/>
        </authorList>
    </citation>
    <scope>NUCLEOTIDE SEQUENCE</scope>
    <source>
        <strain evidence="4">F60SS</strain>
        <tissue evidence="4">Leaves</tissue>
    </source>
</reference>
<feature type="domain" description="Bet v I/Major latex protein" evidence="3">
    <location>
        <begin position="2"/>
        <end position="129"/>
    </location>
</feature>
<gene>
    <name evidence="4" type="ORF">Tsubulata_007158</name>
</gene>
<dbReference type="SUPFAM" id="SSF55961">
    <property type="entry name" value="Bet v1-like"/>
    <property type="match status" value="1"/>
</dbReference>
<dbReference type="EMBL" id="JAKUCV010006256">
    <property type="protein sequence ID" value="KAJ4828113.1"/>
    <property type="molecule type" value="Genomic_DNA"/>
</dbReference>
<dbReference type="GO" id="GO:0005737">
    <property type="term" value="C:cytoplasm"/>
    <property type="evidence" value="ECO:0007669"/>
    <property type="project" value="TreeGrafter"/>
</dbReference>
<evidence type="ECO:0000313" key="4">
    <source>
        <dbReference type="EMBL" id="KAJ4828113.1"/>
    </source>
</evidence>
<dbReference type="PANTHER" id="PTHR31213:SF19">
    <property type="entry name" value="BET V I_MAJOR LATEX PROTEIN DOMAIN-CONTAINING PROTEIN"/>
    <property type="match status" value="1"/>
</dbReference>
<keyword evidence="5" id="KW-1185">Reference proteome</keyword>
<accession>A0A9Q0FAU9</accession>
<dbReference type="InterPro" id="IPR050279">
    <property type="entry name" value="Plant_def-hormone_signal"/>
</dbReference>
<evidence type="ECO:0000256" key="1">
    <source>
        <dbReference type="ARBA" id="ARBA00009744"/>
    </source>
</evidence>